<proteinExistence type="predicted"/>
<evidence type="ECO:0000313" key="1">
    <source>
        <dbReference type="EMBL" id="MCI06175.1"/>
    </source>
</evidence>
<comment type="caution">
    <text evidence="1">The sequence shown here is derived from an EMBL/GenBank/DDBJ whole genome shotgun (WGS) entry which is preliminary data.</text>
</comment>
<organism evidence="1 2">
    <name type="scientific">Trifolium medium</name>
    <dbReference type="NCBI Taxonomy" id="97028"/>
    <lineage>
        <taxon>Eukaryota</taxon>
        <taxon>Viridiplantae</taxon>
        <taxon>Streptophyta</taxon>
        <taxon>Embryophyta</taxon>
        <taxon>Tracheophyta</taxon>
        <taxon>Spermatophyta</taxon>
        <taxon>Magnoliopsida</taxon>
        <taxon>eudicotyledons</taxon>
        <taxon>Gunneridae</taxon>
        <taxon>Pentapetalae</taxon>
        <taxon>rosids</taxon>
        <taxon>fabids</taxon>
        <taxon>Fabales</taxon>
        <taxon>Fabaceae</taxon>
        <taxon>Papilionoideae</taxon>
        <taxon>50 kb inversion clade</taxon>
        <taxon>NPAAA clade</taxon>
        <taxon>Hologalegina</taxon>
        <taxon>IRL clade</taxon>
        <taxon>Trifolieae</taxon>
        <taxon>Trifolium</taxon>
    </lineage>
</organism>
<dbReference type="AlphaFoldDB" id="A0A392P5R1"/>
<protein>
    <submittedName>
        <fullName evidence="1">NBS resistance protein</fullName>
    </submittedName>
</protein>
<dbReference type="Proteomes" id="UP000265520">
    <property type="component" value="Unassembled WGS sequence"/>
</dbReference>
<accession>A0A392P5R1</accession>
<dbReference type="EMBL" id="LXQA010060980">
    <property type="protein sequence ID" value="MCI06175.1"/>
    <property type="molecule type" value="Genomic_DNA"/>
</dbReference>
<reference evidence="1 2" key="1">
    <citation type="journal article" date="2018" name="Front. Plant Sci.">
        <title>Red Clover (Trifolium pratense) and Zigzag Clover (T. medium) - A Picture of Genomic Similarities and Differences.</title>
        <authorList>
            <person name="Dluhosova J."/>
            <person name="Istvanek J."/>
            <person name="Nedelnik J."/>
            <person name="Repkova J."/>
        </authorList>
    </citation>
    <scope>NUCLEOTIDE SEQUENCE [LARGE SCALE GENOMIC DNA]</scope>
    <source>
        <strain evidence="2">cv. 10/8</strain>
        <tissue evidence="1">Leaf</tissue>
    </source>
</reference>
<keyword evidence="2" id="KW-1185">Reference proteome</keyword>
<evidence type="ECO:0000313" key="2">
    <source>
        <dbReference type="Proteomes" id="UP000265520"/>
    </source>
</evidence>
<sequence length="139" mass="15565">MTSTSPICAWPCMTAIPTAAAVIKTKSFAQALANEAIEVSSNPLPTPIVKGEHISVRITQEEYYKGVADCRNHLLGRLILKRGERSLTTQELYAKLKSIWQNLSPWKLAPLGKGFFEFRFSNSEDKRKLWALGTVLDWA</sequence>
<name>A0A392P5R1_9FABA</name>